<keyword evidence="2" id="KW-1185">Reference proteome</keyword>
<protein>
    <submittedName>
        <fullName evidence="1">Uncharacterized protein</fullName>
    </submittedName>
</protein>
<comment type="caution">
    <text evidence="1">The sequence shown here is derived from an EMBL/GenBank/DDBJ whole genome shotgun (WGS) entry which is preliminary data.</text>
</comment>
<accession>A0AB34IE17</accession>
<sequence length="287" mass="32117">MAIVMKNFKYHGLTMHEYHARSPLERGSKFKSLIRQSISLERPIVLTVGDQWGDVSEAHGFMACNSKHIPDDVFQKIETELAHYPDVRSAICALEANSTFQTDVVDVEPFVHCLYAKEQLETHSLEALVDMSDAFCYMDVGDFQLARDMFLTIAKSIVDASFRVTTSKQTHNSFMISSGHVPLDTRRFALMYNFNNTEVRIRVGSTGVDLSDTDTRVSNAIAFSNGTETVLSYMMARINATRALVAFSAQTSTTSSHLVIYHSTRSTSRALATPALVNIWRVLEQDA</sequence>
<proteinExistence type="predicted"/>
<dbReference type="Proteomes" id="UP001515480">
    <property type="component" value="Unassembled WGS sequence"/>
</dbReference>
<evidence type="ECO:0000313" key="1">
    <source>
        <dbReference type="EMBL" id="KAL1496124.1"/>
    </source>
</evidence>
<evidence type="ECO:0000313" key="2">
    <source>
        <dbReference type="Proteomes" id="UP001515480"/>
    </source>
</evidence>
<dbReference type="EMBL" id="JBGBPQ010000030">
    <property type="protein sequence ID" value="KAL1496124.1"/>
    <property type="molecule type" value="Genomic_DNA"/>
</dbReference>
<gene>
    <name evidence="1" type="ORF">AB1Y20_014745</name>
</gene>
<reference evidence="1 2" key="1">
    <citation type="journal article" date="2024" name="Science">
        <title>Giant polyketide synthase enzymes in the biosynthesis of giant marine polyether toxins.</title>
        <authorList>
            <person name="Fallon T.R."/>
            <person name="Shende V.V."/>
            <person name="Wierzbicki I.H."/>
            <person name="Pendleton A.L."/>
            <person name="Watervoot N.F."/>
            <person name="Auber R.P."/>
            <person name="Gonzalez D.J."/>
            <person name="Wisecaver J.H."/>
            <person name="Moore B.S."/>
        </authorList>
    </citation>
    <scope>NUCLEOTIDE SEQUENCE [LARGE SCALE GENOMIC DNA]</scope>
    <source>
        <strain evidence="1 2">12B1</strain>
    </source>
</reference>
<dbReference type="AlphaFoldDB" id="A0AB34IE17"/>
<organism evidence="1 2">
    <name type="scientific">Prymnesium parvum</name>
    <name type="common">Toxic golden alga</name>
    <dbReference type="NCBI Taxonomy" id="97485"/>
    <lineage>
        <taxon>Eukaryota</taxon>
        <taxon>Haptista</taxon>
        <taxon>Haptophyta</taxon>
        <taxon>Prymnesiophyceae</taxon>
        <taxon>Prymnesiales</taxon>
        <taxon>Prymnesiaceae</taxon>
        <taxon>Prymnesium</taxon>
    </lineage>
</organism>
<name>A0AB34IE17_PRYPA</name>